<organism evidence="1">
    <name type="scientific">Picea sitchensis</name>
    <name type="common">Sitka spruce</name>
    <name type="synonym">Pinus sitchensis</name>
    <dbReference type="NCBI Taxonomy" id="3332"/>
    <lineage>
        <taxon>Eukaryota</taxon>
        <taxon>Viridiplantae</taxon>
        <taxon>Streptophyta</taxon>
        <taxon>Embryophyta</taxon>
        <taxon>Tracheophyta</taxon>
        <taxon>Spermatophyta</taxon>
        <taxon>Pinopsida</taxon>
        <taxon>Pinidae</taxon>
        <taxon>Conifers I</taxon>
        <taxon>Pinales</taxon>
        <taxon>Pinaceae</taxon>
        <taxon>Picea</taxon>
    </lineage>
</organism>
<accession>A9NMF3</accession>
<dbReference type="AlphaFoldDB" id="A9NMF3"/>
<reference evidence="1" key="1">
    <citation type="journal article" date="2008" name="BMC Genomics">
        <title>A conifer genomics resource of 200,000 spruce (Picea spp.) ESTs and 6,464 high-quality, sequence-finished full-length cDNAs for Sitka spruce (Picea sitchensis).</title>
        <authorList>
            <person name="Ralph S.G."/>
            <person name="Chun H.J."/>
            <person name="Kolosova N."/>
            <person name="Cooper D."/>
            <person name="Oddy C."/>
            <person name="Ritland C.E."/>
            <person name="Kirkpatrick R."/>
            <person name="Moore R."/>
            <person name="Barber S."/>
            <person name="Holt R.A."/>
            <person name="Jones S.J."/>
            <person name="Marra M.A."/>
            <person name="Douglas C.J."/>
            <person name="Ritland K."/>
            <person name="Bohlmann J."/>
        </authorList>
    </citation>
    <scope>NUCLEOTIDE SEQUENCE</scope>
    <source>
        <tissue evidence="1">Bark</tissue>
    </source>
</reference>
<dbReference type="EMBL" id="EF082456">
    <property type="protein sequence ID" value="ABK21814.1"/>
    <property type="molecule type" value="mRNA"/>
</dbReference>
<protein>
    <submittedName>
        <fullName evidence="1">Uncharacterized protein</fullName>
    </submittedName>
</protein>
<sequence>MKKPKKIYQRFRMGLVFYVDPVQKRNLLMEVMT</sequence>
<name>A9NMF3_PICSI</name>
<evidence type="ECO:0000313" key="1">
    <source>
        <dbReference type="EMBL" id="ABK21814.1"/>
    </source>
</evidence>
<proteinExistence type="evidence at transcript level"/>